<evidence type="ECO:0000256" key="4">
    <source>
        <dbReference type="ARBA" id="ARBA00050933"/>
    </source>
</evidence>
<feature type="domain" description="GH84" evidence="9">
    <location>
        <begin position="48"/>
        <end position="324"/>
    </location>
</feature>
<evidence type="ECO:0000256" key="1">
    <source>
        <dbReference type="ARBA" id="ARBA00022801"/>
    </source>
</evidence>
<evidence type="ECO:0000256" key="7">
    <source>
        <dbReference type="ARBA" id="ARBA00076634"/>
    </source>
</evidence>
<dbReference type="Ensembl" id="ENSORLT00000010648.2">
    <property type="protein sequence ID" value="ENSORLP00000010647.2"/>
    <property type="gene ID" value="ENSORLG00000008478.2"/>
</dbReference>
<feature type="region of interest" description="Disordered" evidence="8">
    <location>
        <begin position="498"/>
        <end position="517"/>
    </location>
</feature>
<feature type="region of interest" description="Disordered" evidence="8">
    <location>
        <begin position="1"/>
        <end position="41"/>
    </location>
</feature>
<comment type="catalytic activity">
    <reaction evidence="5">
        <text>3-O-(N-acetyl-beta-D-glucosaminyl)-L-threonyl-[protein] + H2O = L-threonyl-[protein] + N-acetyl-D-glucosamine</text>
        <dbReference type="Rhea" id="RHEA:48892"/>
        <dbReference type="Rhea" id="RHEA-COMP:11060"/>
        <dbReference type="Rhea" id="RHEA-COMP:12252"/>
        <dbReference type="ChEBI" id="CHEBI:15377"/>
        <dbReference type="ChEBI" id="CHEBI:30013"/>
        <dbReference type="ChEBI" id="CHEBI:90840"/>
        <dbReference type="ChEBI" id="CHEBI:506227"/>
        <dbReference type="EC" id="3.2.1.169"/>
    </reaction>
</comment>
<gene>
    <name evidence="10" type="primary">OGA</name>
    <name evidence="10" type="synonym">oga</name>
</gene>
<evidence type="ECO:0000259" key="9">
    <source>
        <dbReference type="PROSITE" id="PS52009"/>
    </source>
</evidence>
<dbReference type="GO" id="GO:0015929">
    <property type="term" value="F:hexosaminidase activity"/>
    <property type="evidence" value="ECO:0007669"/>
    <property type="project" value="UniProtKB-ARBA"/>
</dbReference>
<dbReference type="InterPro" id="IPR011496">
    <property type="entry name" value="O-GlcNAcase_cat"/>
</dbReference>
<dbReference type="GO" id="GO:1901135">
    <property type="term" value="P:carbohydrate derivative metabolic process"/>
    <property type="evidence" value="ECO:0007669"/>
    <property type="project" value="UniProtKB-ARBA"/>
</dbReference>
<dbReference type="FunFam" id="3.20.20.80:FF:000009">
    <property type="entry name" value="O-GlcNAcase BT_4395"/>
    <property type="match status" value="1"/>
</dbReference>
<keyword evidence="2" id="KW-0326">Glycosidase</keyword>
<keyword evidence="1" id="KW-0378">Hydrolase</keyword>
<dbReference type="PROSITE" id="PS52009">
    <property type="entry name" value="GH84"/>
    <property type="match status" value="1"/>
</dbReference>
<evidence type="ECO:0000256" key="6">
    <source>
        <dbReference type="ARBA" id="ARBA00066938"/>
    </source>
</evidence>
<dbReference type="GO" id="GO:0102571">
    <property type="term" value="F:[protein]-3-O-(N-acetyl-D-glucosaminyl)-L-serine/L-threonine O-N-acetyl-alpha-D-glucosaminase activity"/>
    <property type="evidence" value="ECO:0007669"/>
    <property type="project" value="UniProtKB-EC"/>
</dbReference>
<dbReference type="Gene3D" id="1.20.58.240">
    <property type="entry name" value="STAT, domain 1"/>
    <property type="match status" value="1"/>
</dbReference>
<evidence type="ECO:0000256" key="2">
    <source>
        <dbReference type="ARBA" id="ARBA00023295"/>
    </source>
</evidence>
<proteinExistence type="predicted"/>
<protein>
    <recommendedName>
        <fullName evidence="6">protein O-GlcNAcase</fullName>
        <ecNumber evidence="6">3.2.1.169</ecNumber>
    </recommendedName>
    <alternativeName>
        <fullName evidence="3">Beta-N-acetylhexosaminidase</fullName>
    </alternativeName>
    <alternativeName>
        <fullName evidence="7">Beta-hexosaminidase</fullName>
    </alternativeName>
</protein>
<accession>H2LWZ9</accession>
<dbReference type="Gene3D" id="3.20.20.80">
    <property type="entry name" value="Glycosidases"/>
    <property type="match status" value="1"/>
</dbReference>
<evidence type="ECO:0000313" key="11">
    <source>
        <dbReference type="Proteomes" id="UP000001038"/>
    </source>
</evidence>
<comment type="catalytic activity">
    <reaction evidence="4">
        <text>3-O-(N-acetyl-beta-D-glucosaminyl)-L-seryl-[protein] + H2O = N-acetyl-D-glucosamine + L-seryl-[protein]</text>
        <dbReference type="Rhea" id="RHEA:48876"/>
        <dbReference type="Rhea" id="RHEA-COMP:9863"/>
        <dbReference type="Rhea" id="RHEA-COMP:12251"/>
        <dbReference type="ChEBI" id="CHEBI:15377"/>
        <dbReference type="ChEBI" id="CHEBI:29999"/>
        <dbReference type="ChEBI" id="CHEBI:90838"/>
        <dbReference type="ChEBI" id="CHEBI:506227"/>
        <dbReference type="EC" id="3.2.1.169"/>
    </reaction>
</comment>
<dbReference type="GeneTree" id="ENSGT00390000007726"/>
<name>H2LWZ9_ORYLA</name>
<dbReference type="PANTHER" id="PTHR13170">
    <property type="entry name" value="O-GLCNACASE"/>
    <property type="match status" value="1"/>
</dbReference>
<dbReference type="Bgee" id="ENSORLG00000008478">
    <property type="expression patterns" value="Expressed in blastula and 14 other cell types or tissues"/>
</dbReference>
<evidence type="ECO:0000256" key="5">
    <source>
        <dbReference type="ARBA" id="ARBA00052136"/>
    </source>
</evidence>
<dbReference type="SUPFAM" id="SSF51445">
    <property type="entry name" value="(Trans)glycosidases"/>
    <property type="match status" value="1"/>
</dbReference>
<dbReference type="PANTHER" id="PTHR13170:SF24">
    <property type="entry name" value="O-GLCNACASE"/>
    <property type="match status" value="1"/>
</dbReference>
<dbReference type="Proteomes" id="UP000001038">
    <property type="component" value="Chromosome 15"/>
</dbReference>
<organism evidence="10 11">
    <name type="scientific">Oryzias latipes</name>
    <name type="common">Japanese rice fish</name>
    <name type="synonym">Japanese killifish</name>
    <dbReference type="NCBI Taxonomy" id="8090"/>
    <lineage>
        <taxon>Eukaryota</taxon>
        <taxon>Metazoa</taxon>
        <taxon>Chordata</taxon>
        <taxon>Craniata</taxon>
        <taxon>Vertebrata</taxon>
        <taxon>Euteleostomi</taxon>
        <taxon>Actinopterygii</taxon>
        <taxon>Neopterygii</taxon>
        <taxon>Teleostei</taxon>
        <taxon>Neoteleostei</taxon>
        <taxon>Acanthomorphata</taxon>
        <taxon>Ovalentaria</taxon>
        <taxon>Atherinomorphae</taxon>
        <taxon>Beloniformes</taxon>
        <taxon>Adrianichthyidae</taxon>
        <taxon>Oryziinae</taxon>
        <taxon>Oryzias</taxon>
    </lineage>
</organism>
<dbReference type="AlphaFoldDB" id="H2LWZ9"/>
<sequence length="816" mass="92382">MVHKEKPVDTQQLVVESSPSPVSGEPCVEAPGPVEDSGEVESTGHRKFISGVVEGFYGRPWTMEQRKELFRRQQKWGLNTYLYAPKDDYKHRMFWRELYSVEEAEQLMTLIAAAKEHGIEFIYAISPGLDITFSNQKEVSALKRKLDQVTHFGCKSFALLFDDIDHNMCPADKEVFSSFAHAQVSITNEIYQYLGEPETFLFCPTEYCGTFCYPNVPQSPYLHTVGEKLLPSIDVLWTGPKVVSKDIPVESIEEVSKILRRAPVIWDNIHANDYDQKRLFLGPYKGRSTELIPRLKGVLTNPNCEFETNFVAIHTLATWYKSNMNGVRKDVVMTDGEESTVSIQIKLENEGSDEELETDVLYSPQIALKLALTEWLSEFRVPHQYNSRQVPQSGAKSTTIDVTSMTAPALCSSTSVTSVFQQPIMSPAIPPLCLDPLPLPITKVDVEKKDSDEEPMEMVVEKLDEPEPEVDPESKHAGPILNDKMAEDLKPMDTDKEGLVETKSPEESIQEDSGSDIAPMQTDDLLKQDVFVPGPNEKPLFIAEPLSLDDLCLLAELFYLPYEHGPKAMQMLKEFNWLRANSSVVSVNCKRKESEKVSEWQSRAQKFEDMCCSVIEMFTRLSNIANRTILYDLYPYIWDIKSIISMVKSFVLWLGCRSQSSAQFLRGDQEPWAFRGGLAGEFQRLLPIEAANDLFYQPPPSLPTSKIYTIRPYYPKDEKMMLSFHEEEDGLPDSFLSNFPSLIKVDIHAKVTDPSVAKSMMGCLLSSLKANGSRGAFCKVRQTDKRMLDFYSKLGCFEVAKMEGFPKDIIIMGRSL</sequence>
<reference evidence="10 11" key="1">
    <citation type="journal article" date="2007" name="Nature">
        <title>The medaka draft genome and insights into vertebrate genome evolution.</title>
        <authorList>
            <person name="Kasahara M."/>
            <person name="Naruse K."/>
            <person name="Sasaki S."/>
            <person name="Nakatani Y."/>
            <person name="Qu W."/>
            <person name="Ahsan B."/>
            <person name="Yamada T."/>
            <person name="Nagayasu Y."/>
            <person name="Doi K."/>
            <person name="Kasai Y."/>
            <person name="Jindo T."/>
            <person name="Kobayashi D."/>
            <person name="Shimada A."/>
            <person name="Toyoda A."/>
            <person name="Kuroki Y."/>
            <person name="Fujiyama A."/>
            <person name="Sasaki T."/>
            <person name="Shimizu A."/>
            <person name="Asakawa S."/>
            <person name="Shimizu N."/>
            <person name="Hashimoto S."/>
            <person name="Yang J."/>
            <person name="Lee Y."/>
            <person name="Matsushima K."/>
            <person name="Sugano S."/>
            <person name="Sakaizumi M."/>
            <person name="Narita T."/>
            <person name="Ohishi K."/>
            <person name="Haga S."/>
            <person name="Ohta F."/>
            <person name="Nomoto H."/>
            <person name="Nogata K."/>
            <person name="Morishita T."/>
            <person name="Endo T."/>
            <person name="Shin-I T."/>
            <person name="Takeda H."/>
            <person name="Morishita S."/>
            <person name="Kohara Y."/>
        </authorList>
    </citation>
    <scope>NUCLEOTIDE SEQUENCE [LARGE SCALE GENOMIC DNA]</scope>
    <source>
        <strain evidence="10 11">Hd-rR</strain>
    </source>
</reference>
<reference evidence="10" key="3">
    <citation type="submission" date="2025-09" db="UniProtKB">
        <authorList>
            <consortium name="Ensembl"/>
        </authorList>
    </citation>
    <scope>IDENTIFICATION</scope>
    <source>
        <strain evidence="10">Hd-rR</strain>
    </source>
</reference>
<dbReference type="EC" id="3.2.1.169" evidence="6"/>
<evidence type="ECO:0000256" key="3">
    <source>
        <dbReference type="ARBA" id="ARBA00030512"/>
    </source>
</evidence>
<feature type="compositionally biased region" description="Low complexity" evidence="8">
    <location>
        <begin position="14"/>
        <end position="29"/>
    </location>
</feature>
<keyword evidence="11" id="KW-1185">Reference proteome</keyword>
<dbReference type="eggNOG" id="KOG3698">
    <property type="taxonomic scope" value="Eukaryota"/>
</dbReference>
<dbReference type="FunFam" id="3.40.630.30:FF:000303">
    <property type="entry name" value="O-GlcNAcase"/>
    <property type="match status" value="1"/>
</dbReference>
<evidence type="ECO:0000256" key="8">
    <source>
        <dbReference type="SAM" id="MobiDB-lite"/>
    </source>
</evidence>
<reference evidence="10" key="2">
    <citation type="submission" date="2025-08" db="UniProtKB">
        <authorList>
            <consortium name="Ensembl"/>
        </authorList>
    </citation>
    <scope>IDENTIFICATION</scope>
    <source>
        <strain evidence="10">Hd-rR</strain>
    </source>
</reference>
<dbReference type="Gene3D" id="3.40.630.30">
    <property type="match status" value="1"/>
</dbReference>
<dbReference type="FunFam" id="1.20.58.240:FF:000001">
    <property type="entry name" value="O-GlcNAcase like"/>
    <property type="match status" value="1"/>
</dbReference>
<dbReference type="InterPro" id="IPR051822">
    <property type="entry name" value="Glycosyl_Hydrolase_84"/>
</dbReference>
<dbReference type="Pfam" id="PF07555">
    <property type="entry name" value="NAGidase"/>
    <property type="match status" value="1"/>
</dbReference>
<evidence type="ECO:0000313" key="10">
    <source>
        <dbReference type="Ensembl" id="ENSORLP00000010647.2"/>
    </source>
</evidence>
<dbReference type="HOGENOM" id="CLU_009837_1_0_1"/>
<dbReference type="InterPro" id="IPR017853">
    <property type="entry name" value="GH"/>
</dbReference>